<dbReference type="GO" id="GO:0005737">
    <property type="term" value="C:cytoplasm"/>
    <property type="evidence" value="ECO:0007669"/>
    <property type="project" value="TreeGrafter"/>
</dbReference>
<dbReference type="RefSeq" id="WP_025025070.1">
    <property type="nucleotide sequence ID" value="NZ_AZDZ01000008.1"/>
</dbReference>
<dbReference type="GO" id="GO:0016853">
    <property type="term" value="F:isomerase activity"/>
    <property type="evidence" value="ECO:0007669"/>
    <property type="project" value="UniProtKB-KW"/>
</dbReference>
<dbReference type="Pfam" id="PF02567">
    <property type="entry name" value="PhzC-PhzF"/>
    <property type="match status" value="1"/>
</dbReference>
<comment type="similarity">
    <text evidence="1">Belongs to the PhzF family.</text>
</comment>
<evidence type="ECO:0000313" key="5">
    <source>
        <dbReference type="Proteomes" id="UP000051248"/>
    </source>
</evidence>
<evidence type="ECO:0000256" key="2">
    <source>
        <dbReference type="ARBA" id="ARBA00023235"/>
    </source>
</evidence>
<feature type="active site" evidence="3">
    <location>
        <position position="44"/>
    </location>
</feature>
<evidence type="ECO:0000256" key="1">
    <source>
        <dbReference type="ARBA" id="ARBA00008270"/>
    </source>
</evidence>
<sequence length="257" mass="28716">MKSYTVDAFTNEIFKGNPAAVLVMDHWLPDETLQNIAIENGVAETAFTVKEGDSYKLRWFTHKCELELCGHATLATAFILMKYYEPEIDSVTFQTLGGEVKVTKIADRYELEFPSFELKQVEVTKKMEDSIGAKIQEAYLGRDLLCVVDSPETVINLQPDFDKIAALDGVLLNVTAMGKEYDCVSRTFTPKHGVLEDQVCGSGHCHIVPYWSKRLGKKNITAFQASQRTGVLYGRYEGAKTYLAGNAVLYSTSEINL</sequence>
<name>A0A0R1K9I3_9LACO</name>
<evidence type="ECO:0000313" key="4">
    <source>
        <dbReference type="EMBL" id="KRK80160.1"/>
    </source>
</evidence>
<dbReference type="SUPFAM" id="SSF54506">
    <property type="entry name" value="Diaminopimelate epimerase-like"/>
    <property type="match status" value="1"/>
</dbReference>
<dbReference type="eggNOG" id="COG0384">
    <property type="taxonomic scope" value="Bacteria"/>
</dbReference>
<keyword evidence="2" id="KW-0413">Isomerase</keyword>
<dbReference type="Proteomes" id="UP000051248">
    <property type="component" value="Unassembled WGS sequence"/>
</dbReference>
<dbReference type="AlphaFoldDB" id="A0A0R1K9I3"/>
<reference evidence="4 5" key="1">
    <citation type="journal article" date="2015" name="Genome Announc.">
        <title>Expanding the biotechnology potential of lactobacilli through comparative genomics of 213 strains and associated genera.</title>
        <authorList>
            <person name="Sun Z."/>
            <person name="Harris H.M."/>
            <person name="McCann A."/>
            <person name="Guo C."/>
            <person name="Argimon S."/>
            <person name="Zhang W."/>
            <person name="Yang X."/>
            <person name="Jeffery I.B."/>
            <person name="Cooney J.C."/>
            <person name="Kagawa T.F."/>
            <person name="Liu W."/>
            <person name="Song Y."/>
            <person name="Salvetti E."/>
            <person name="Wrobel A."/>
            <person name="Rasinkangas P."/>
            <person name="Parkhill J."/>
            <person name="Rea M.C."/>
            <person name="O'Sullivan O."/>
            <person name="Ritari J."/>
            <person name="Douillard F.P."/>
            <person name="Paul Ross R."/>
            <person name="Yang R."/>
            <person name="Briner A.E."/>
            <person name="Felis G.E."/>
            <person name="de Vos W.M."/>
            <person name="Barrangou R."/>
            <person name="Klaenhammer T.R."/>
            <person name="Caufield P.W."/>
            <person name="Cui Y."/>
            <person name="Zhang H."/>
            <person name="O'Toole P.W."/>
        </authorList>
    </citation>
    <scope>NUCLEOTIDE SEQUENCE [LARGE SCALE GENOMIC DNA]</scope>
    <source>
        <strain evidence="4 5">DSM 19682</strain>
    </source>
</reference>
<dbReference type="OrthoDB" id="9788221at2"/>
<organism evidence="4 5">
    <name type="scientific">Companilactobacillus nodensis DSM 19682 = JCM 14932 = NBRC 107160</name>
    <dbReference type="NCBI Taxonomy" id="1423775"/>
    <lineage>
        <taxon>Bacteria</taxon>
        <taxon>Bacillati</taxon>
        <taxon>Bacillota</taxon>
        <taxon>Bacilli</taxon>
        <taxon>Lactobacillales</taxon>
        <taxon>Lactobacillaceae</taxon>
        <taxon>Companilactobacillus</taxon>
    </lineage>
</organism>
<gene>
    <name evidence="4" type="ORF">FD03_GL000041</name>
</gene>
<dbReference type="EMBL" id="AZDZ01000008">
    <property type="protein sequence ID" value="KRK80160.1"/>
    <property type="molecule type" value="Genomic_DNA"/>
</dbReference>
<dbReference type="PANTHER" id="PTHR13774">
    <property type="entry name" value="PHENAZINE BIOSYNTHESIS PROTEIN"/>
    <property type="match status" value="1"/>
</dbReference>
<evidence type="ECO:0000256" key="3">
    <source>
        <dbReference type="PIRSR" id="PIRSR016184-1"/>
    </source>
</evidence>
<dbReference type="InterPro" id="IPR003719">
    <property type="entry name" value="Phenazine_PhzF-like"/>
</dbReference>
<dbReference type="PIRSF" id="PIRSF016184">
    <property type="entry name" value="PhzC_PhzF"/>
    <property type="match status" value="1"/>
</dbReference>
<protein>
    <submittedName>
        <fullName evidence="4">Phenazine biosynthesis protein PhzF</fullName>
    </submittedName>
</protein>
<dbReference type="PANTHER" id="PTHR13774:SF17">
    <property type="entry name" value="PHENAZINE BIOSYNTHESIS-LIKE DOMAIN-CONTAINING PROTEIN"/>
    <property type="match status" value="1"/>
</dbReference>
<comment type="caution">
    <text evidence="4">The sequence shown here is derived from an EMBL/GenBank/DDBJ whole genome shotgun (WGS) entry which is preliminary data.</text>
</comment>
<dbReference type="PATRIC" id="fig|1423775.4.peg.41"/>
<dbReference type="STRING" id="1423775.FD03_GL000041"/>
<proteinExistence type="inferred from homology"/>
<dbReference type="NCBIfam" id="TIGR00654">
    <property type="entry name" value="PhzF_family"/>
    <property type="match status" value="1"/>
</dbReference>
<accession>A0A0R1K9I3</accession>
<dbReference type="Gene3D" id="3.10.310.10">
    <property type="entry name" value="Diaminopimelate Epimerase, Chain A, domain 1"/>
    <property type="match status" value="2"/>
</dbReference>
<keyword evidence="5" id="KW-1185">Reference proteome</keyword>